<dbReference type="RefSeq" id="WP_006778671.1">
    <property type="nucleotide sequence ID" value="NZ_CP040506.1"/>
</dbReference>
<evidence type="ECO:0008006" key="5">
    <source>
        <dbReference type="Google" id="ProtNLM"/>
    </source>
</evidence>
<evidence type="ECO:0000313" key="3">
    <source>
        <dbReference type="EMBL" id="EHI61323.1"/>
    </source>
</evidence>
<proteinExistence type="predicted"/>
<evidence type="ECO:0000259" key="2">
    <source>
        <dbReference type="Pfam" id="PF13439"/>
    </source>
</evidence>
<dbReference type="Proteomes" id="UP000005384">
    <property type="component" value="Unassembled WGS sequence"/>
</dbReference>
<dbReference type="PATRIC" id="fig|742737.3.peg.684"/>
<sequence length="389" mass="44474">MEKRKLKVLQLGKQYYPHIGGIEITMQQIAEGIQGDVDSYVLASQGKGRAYSKNINGVPVYYAKSWGIVSSLPISWDLVRYLRKHACEYDIIHLHMPFPLGDLGCLLSGFKGKLVLYWHSDIVRQKNMMIFYKPLMNWALKRADAITIATQGNIDGSPYIKPFEEKCTLIPFGLRKDWEEKSDKYWNLINSGVDDQNGEDGLRLLFIGRLVYYKGAEVLIDAMEKLNCQLNEDEMNKVSCRIIGTGVLERELRDRVVNDGLENSIKFLGKVSDEVLEQEIEQCDVFVFPSVANSEAFGLVQLETMTYGKPVINTSLPTGVPWVSLDRKTGLTVPPEDPNALKDAIVWMKDHKRERIEMGIKARERVKTEYSQEKMFERILTLYHHLCEG</sequence>
<evidence type="ECO:0000259" key="1">
    <source>
        <dbReference type="Pfam" id="PF00534"/>
    </source>
</evidence>
<dbReference type="AlphaFoldDB" id="G5IB08"/>
<dbReference type="HOGENOM" id="CLU_009583_2_1_9"/>
<dbReference type="Pfam" id="PF13439">
    <property type="entry name" value="Glyco_transf_4"/>
    <property type="match status" value="1"/>
</dbReference>
<gene>
    <name evidence="3" type="ORF">HMPREF9473_00685</name>
</gene>
<dbReference type="Gene3D" id="3.40.50.2000">
    <property type="entry name" value="Glycogen Phosphorylase B"/>
    <property type="match status" value="2"/>
</dbReference>
<dbReference type="GO" id="GO:0016757">
    <property type="term" value="F:glycosyltransferase activity"/>
    <property type="evidence" value="ECO:0007669"/>
    <property type="project" value="InterPro"/>
</dbReference>
<dbReference type="PANTHER" id="PTHR45947:SF3">
    <property type="entry name" value="SULFOQUINOVOSYL TRANSFERASE SQD2"/>
    <property type="match status" value="1"/>
</dbReference>
<dbReference type="OrthoDB" id="9802525at2"/>
<dbReference type="Pfam" id="PF00534">
    <property type="entry name" value="Glycos_transf_1"/>
    <property type="match status" value="1"/>
</dbReference>
<dbReference type="InterPro" id="IPR001296">
    <property type="entry name" value="Glyco_trans_1"/>
</dbReference>
<dbReference type="SUPFAM" id="SSF53756">
    <property type="entry name" value="UDP-Glycosyltransferase/glycogen phosphorylase"/>
    <property type="match status" value="1"/>
</dbReference>
<name>G5IB08_9FIRM</name>
<comment type="caution">
    <text evidence="3">The sequence shown here is derived from an EMBL/GenBank/DDBJ whole genome shotgun (WGS) entry which is preliminary data.</text>
</comment>
<feature type="domain" description="Glycosyltransferase subfamily 4-like N-terminal" evidence="2">
    <location>
        <begin position="19"/>
        <end position="148"/>
    </location>
</feature>
<reference evidence="3 4" key="1">
    <citation type="submission" date="2011-08" db="EMBL/GenBank/DDBJ databases">
        <title>The Genome Sequence of Clostridium hathewayi WAL-18680.</title>
        <authorList>
            <consortium name="The Broad Institute Genome Sequencing Platform"/>
            <person name="Earl A."/>
            <person name="Ward D."/>
            <person name="Feldgarden M."/>
            <person name="Gevers D."/>
            <person name="Finegold S.M."/>
            <person name="Summanen P.H."/>
            <person name="Molitoris D.R."/>
            <person name="Song M."/>
            <person name="Daigneault M."/>
            <person name="Allen-Vercoe E."/>
            <person name="Young S.K."/>
            <person name="Zeng Q."/>
            <person name="Gargeya S."/>
            <person name="Fitzgerald M."/>
            <person name="Haas B."/>
            <person name="Abouelleil A."/>
            <person name="Alvarado L."/>
            <person name="Arachchi H.M."/>
            <person name="Berlin A."/>
            <person name="Brown A."/>
            <person name="Chapman S.B."/>
            <person name="Chen Z."/>
            <person name="Dunbar C."/>
            <person name="Freedman E."/>
            <person name="Gearin G."/>
            <person name="Gellesch M."/>
            <person name="Goldberg J."/>
            <person name="Griggs A."/>
            <person name="Gujja S."/>
            <person name="Heiman D."/>
            <person name="Howarth C."/>
            <person name="Larson L."/>
            <person name="Lui A."/>
            <person name="MacDonald P.J.P."/>
            <person name="Montmayeur A."/>
            <person name="Murphy C."/>
            <person name="Neiman D."/>
            <person name="Pearson M."/>
            <person name="Priest M."/>
            <person name="Roberts A."/>
            <person name="Saif S."/>
            <person name="Shea T."/>
            <person name="Shenoy N."/>
            <person name="Sisk P."/>
            <person name="Stolte C."/>
            <person name="Sykes S."/>
            <person name="Wortman J."/>
            <person name="Nusbaum C."/>
            <person name="Birren B."/>
        </authorList>
    </citation>
    <scope>NUCLEOTIDE SEQUENCE [LARGE SCALE GENOMIC DNA]</scope>
    <source>
        <strain evidence="3 4">WAL-18680</strain>
    </source>
</reference>
<protein>
    <recommendedName>
        <fullName evidence="5">Glycosyltransferase subfamily 4-like N-terminal domain-containing protein</fullName>
    </recommendedName>
</protein>
<feature type="domain" description="Glycosyl transferase family 1" evidence="1">
    <location>
        <begin position="199"/>
        <end position="365"/>
    </location>
</feature>
<dbReference type="PANTHER" id="PTHR45947">
    <property type="entry name" value="SULFOQUINOVOSYL TRANSFERASE SQD2"/>
    <property type="match status" value="1"/>
</dbReference>
<dbReference type="EMBL" id="ADLN01000005">
    <property type="protein sequence ID" value="EHI61323.1"/>
    <property type="molecule type" value="Genomic_DNA"/>
</dbReference>
<dbReference type="InterPro" id="IPR028098">
    <property type="entry name" value="Glyco_trans_4-like_N"/>
</dbReference>
<organism evidence="3 4">
    <name type="scientific">Hungatella hathewayi WAL-18680</name>
    <dbReference type="NCBI Taxonomy" id="742737"/>
    <lineage>
        <taxon>Bacteria</taxon>
        <taxon>Bacillati</taxon>
        <taxon>Bacillota</taxon>
        <taxon>Clostridia</taxon>
        <taxon>Lachnospirales</taxon>
        <taxon>Lachnospiraceae</taxon>
        <taxon>Hungatella</taxon>
    </lineage>
</organism>
<evidence type="ECO:0000313" key="4">
    <source>
        <dbReference type="Proteomes" id="UP000005384"/>
    </source>
</evidence>
<dbReference type="InterPro" id="IPR050194">
    <property type="entry name" value="Glycosyltransferase_grp1"/>
</dbReference>
<accession>G5IB08</accession>
<keyword evidence="4" id="KW-1185">Reference proteome</keyword>